<protein>
    <submittedName>
        <fullName evidence="2">SIR2 family protein</fullName>
    </submittedName>
</protein>
<reference evidence="2" key="1">
    <citation type="journal article" date="2023" name="Plants (Basel)">
        <title>Genomic Analysis of Leptolyngbya boryana CZ1 Reveals Efficient Carbon Fixation Modules.</title>
        <authorList>
            <person name="Bai X."/>
            <person name="Wang H."/>
            <person name="Cheng W."/>
            <person name="Wang J."/>
            <person name="Ma M."/>
            <person name="Hu H."/>
            <person name="Song Z."/>
            <person name="Ma H."/>
            <person name="Fan Y."/>
            <person name="Du C."/>
            <person name="Xu J."/>
        </authorList>
    </citation>
    <scope>NUCLEOTIDE SEQUENCE</scope>
    <source>
        <strain evidence="2">CZ1</strain>
    </source>
</reference>
<accession>A0AA96WYN0</accession>
<dbReference type="EMBL" id="CP130144">
    <property type="protein sequence ID" value="WNZ47892.1"/>
    <property type="molecule type" value="Genomic_DNA"/>
</dbReference>
<dbReference type="CDD" id="cd09008">
    <property type="entry name" value="MTAN"/>
    <property type="match status" value="1"/>
</dbReference>
<name>A0AA96WYN0_LEPBY</name>
<dbReference type="GO" id="GO:0019284">
    <property type="term" value="P:L-methionine salvage from S-adenosylmethionine"/>
    <property type="evidence" value="ECO:0007669"/>
    <property type="project" value="TreeGrafter"/>
</dbReference>
<evidence type="ECO:0000259" key="1">
    <source>
        <dbReference type="Pfam" id="PF01048"/>
    </source>
</evidence>
<dbReference type="GO" id="GO:0005829">
    <property type="term" value="C:cytosol"/>
    <property type="evidence" value="ECO:0007669"/>
    <property type="project" value="TreeGrafter"/>
</dbReference>
<organism evidence="2">
    <name type="scientific">Leptolyngbya boryana CZ1</name>
    <dbReference type="NCBI Taxonomy" id="3060204"/>
    <lineage>
        <taxon>Bacteria</taxon>
        <taxon>Bacillati</taxon>
        <taxon>Cyanobacteriota</taxon>
        <taxon>Cyanophyceae</taxon>
        <taxon>Leptolyngbyales</taxon>
        <taxon>Leptolyngbyaceae</taxon>
        <taxon>Leptolyngbya group</taxon>
        <taxon>Leptolyngbya</taxon>
    </lineage>
</organism>
<dbReference type="InterPro" id="IPR029035">
    <property type="entry name" value="DHS-like_NAD/FAD-binding_dom"/>
</dbReference>
<dbReference type="GO" id="GO:0008782">
    <property type="term" value="F:adenosylhomocysteine nucleosidase activity"/>
    <property type="evidence" value="ECO:0007669"/>
    <property type="project" value="TreeGrafter"/>
</dbReference>
<gene>
    <name evidence="2" type="ORF">Q2T42_08605</name>
</gene>
<dbReference type="GO" id="GO:0009116">
    <property type="term" value="P:nucleoside metabolic process"/>
    <property type="evidence" value="ECO:0007669"/>
    <property type="project" value="InterPro"/>
</dbReference>
<dbReference type="RefSeq" id="WP_316428360.1">
    <property type="nucleotide sequence ID" value="NZ_CP130144.1"/>
</dbReference>
<dbReference type="Gene3D" id="3.40.50.1580">
    <property type="entry name" value="Nucleoside phosphorylase domain"/>
    <property type="match status" value="1"/>
</dbReference>
<reference evidence="2" key="2">
    <citation type="submission" date="2023-07" db="EMBL/GenBank/DDBJ databases">
        <authorList>
            <person name="Bai X.-H."/>
            <person name="Wang H.-H."/>
            <person name="Wang J."/>
            <person name="Ma M.-Y."/>
            <person name="Hu H.-H."/>
            <person name="Song Z.-L."/>
            <person name="Ma H.-G."/>
            <person name="Fan Y."/>
            <person name="Du C.-Y."/>
            <person name="Xu J.-C."/>
        </authorList>
    </citation>
    <scope>NUCLEOTIDE SEQUENCE</scope>
    <source>
        <strain evidence="2">CZ1</strain>
    </source>
</reference>
<dbReference type="GO" id="GO:0008930">
    <property type="term" value="F:methylthioadenosine nucleosidase activity"/>
    <property type="evidence" value="ECO:0007669"/>
    <property type="project" value="TreeGrafter"/>
</dbReference>
<feature type="domain" description="Nucleoside phosphorylase" evidence="1">
    <location>
        <begin position="8"/>
        <end position="247"/>
    </location>
</feature>
<dbReference type="SUPFAM" id="SSF52467">
    <property type="entry name" value="DHS-like NAD/FAD-binding domain"/>
    <property type="match status" value="1"/>
</dbReference>
<dbReference type="SUPFAM" id="SSF53167">
    <property type="entry name" value="Purine and uridine phosphorylases"/>
    <property type="match status" value="1"/>
</dbReference>
<dbReference type="PANTHER" id="PTHR46832:SF1">
    <property type="entry name" value="5'-METHYLTHIOADENOSINE_S-ADENOSYLHOMOCYSTEINE NUCLEOSIDASE"/>
    <property type="match status" value="1"/>
</dbReference>
<dbReference type="InterPro" id="IPR000845">
    <property type="entry name" value="Nucleoside_phosphorylase_d"/>
</dbReference>
<dbReference type="Pfam" id="PF01048">
    <property type="entry name" value="PNP_UDP_1"/>
    <property type="match status" value="1"/>
</dbReference>
<evidence type="ECO:0000313" key="2">
    <source>
        <dbReference type="EMBL" id="WNZ47892.1"/>
    </source>
</evidence>
<dbReference type="InterPro" id="IPR035994">
    <property type="entry name" value="Nucleoside_phosphorylase_sf"/>
</dbReference>
<dbReference type="AlphaFoldDB" id="A0AA96WYN0"/>
<dbReference type="PANTHER" id="PTHR46832">
    <property type="entry name" value="5'-METHYLTHIOADENOSINE/S-ADENOSYLHOMOCYSTEINE NUCLEOSIDASE"/>
    <property type="match status" value="1"/>
</dbReference>
<sequence>MKEHCIDFAIVTALELERMAVCHAFGMSDRHRVRKESRTYWQKQLKLKDGEFYEIVVTQLANMATADAVSSTADLIRHWSPGAIVLVGIAAGIDPKEQNLGDLVISSSIYYYERSKVTPQGQQLEPYMIDTDATLWNRVQNLAAWKASIPEPRPDQAKTRPKIHRGVIASGEKVIADAIARNKLVEEHRKIIAIEMEGYGLSKAVQQNFQHIRHLVIKAICDWADESKDKEWQPYAAAVAAAFTKHFLLDRPIDPGNPRSTIVKTRAKNESFDDRFAEIISAFSTGSIVPFLGSGINLYNRTPMSSDQLAQLCDRILHEGLSIAQSELGDIPLSEIELAPLLGEELKRLLRLNRDNPEQDLLRSLLGVPCLFCHVDPMNRPAHCPLQGDHATWDCPLAIEQRLAIAKMNLRFISQYFKLTRSSDALYGAIRRFSRQAKPNAIHHFFATLPQQFAQSSGELPYQLIATTNYDTLLEDAFLLAGQPFDVVFYDSEGDDRGKFKHRRYRQQVSEVIEHREYREELPLGEYPIILKLYGSIDEDFVITEDHHLHYLSTGSFDQKIPNRLLKILKNSSILFMGYSPNDYDLQLLHPIWEQGHLQGHSWFIHQSEPGNIDQKLWEKRNITPIESDLQTCLTELQKGIARETKKYAQHH</sequence>
<dbReference type="Pfam" id="PF13289">
    <property type="entry name" value="SIR2_2"/>
    <property type="match status" value="1"/>
</dbReference>
<proteinExistence type="predicted"/>